<keyword evidence="3 9" id="KW-0808">Transferase</keyword>
<feature type="active site" description="Proton donor/acceptor" evidence="7">
    <location>
        <position position="247"/>
    </location>
</feature>
<sequence>MAGNKIKLRLFARRIGCWSGAAALSLLVAGGASLPLPSFASGNKPGVPARLDPEIMLIEVYKSLAANRLRDAQAKADALVAAYPTFRLGHLVRGDLLLLHTQTIKTFGAAPNAPADKLNNLRAEAVVRLKSLRERPDPNMIPRVILQMRDDQKKIVLVDAKRSRLYVYERVNNQLKLVSDYYVSQGKLGVEKFKEGDQKTPLGVYYITARLAGAKLPDFYGPGALPINYPNEWDKANGRSGSGIWLHGVPSDSYSRPPLSSDGCVVLTNADLKELSATVEVGNTPVIISDDLKFVSKAKWEADKLSANKMLESWRVDVESTDPDRLRRHYSRSFKAPRGQSLDGWLTKLQQSTLGARKIDVALRDVTLFRYPDGKDQKEMIVAAFTQEAIIGKGKHVTRKRQYWAREGAQWKIVSEVNLQ</sequence>
<keyword evidence="6 7" id="KW-0961">Cell wall biogenesis/degradation</keyword>
<keyword evidence="4 7" id="KW-0133">Cell shape</keyword>
<dbReference type="PROSITE" id="PS52029">
    <property type="entry name" value="LD_TPASE"/>
    <property type="match status" value="1"/>
</dbReference>
<proteinExistence type="inferred from homology"/>
<dbReference type="EC" id="2.-.-.-" evidence="9"/>
<dbReference type="PANTHER" id="PTHR36699:SF1">
    <property type="entry name" value="L,D-TRANSPEPTIDASE YAFK-RELATED"/>
    <property type="match status" value="1"/>
</dbReference>
<dbReference type="Pfam" id="PF24125">
    <property type="entry name" value="Cds6_C"/>
    <property type="match status" value="1"/>
</dbReference>
<gene>
    <name evidence="9" type="ORF">ACFQO0_09975</name>
</gene>
<evidence type="ECO:0000256" key="5">
    <source>
        <dbReference type="ARBA" id="ARBA00022984"/>
    </source>
</evidence>
<dbReference type="Proteomes" id="UP001596379">
    <property type="component" value="Unassembled WGS sequence"/>
</dbReference>
<evidence type="ECO:0000256" key="2">
    <source>
        <dbReference type="ARBA" id="ARBA00005992"/>
    </source>
</evidence>
<name>A0ABW2J6P2_9BURK</name>
<evidence type="ECO:0000256" key="7">
    <source>
        <dbReference type="PROSITE-ProRule" id="PRU01373"/>
    </source>
</evidence>
<evidence type="ECO:0000256" key="6">
    <source>
        <dbReference type="ARBA" id="ARBA00023316"/>
    </source>
</evidence>
<dbReference type="RefSeq" id="WP_382234179.1">
    <property type="nucleotide sequence ID" value="NZ_JBHTCC010000002.1"/>
</dbReference>
<evidence type="ECO:0000256" key="3">
    <source>
        <dbReference type="ARBA" id="ARBA00022679"/>
    </source>
</evidence>
<accession>A0ABW2J6P2</accession>
<comment type="similarity">
    <text evidence="2">Belongs to the YkuD family.</text>
</comment>
<reference evidence="10" key="1">
    <citation type="journal article" date="2019" name="Int. J. Syst. Evol. Microbiol.">
        <title>The Global Catalogue of Microorganisms (GCM) 10K type strain sequencing project: providing services to taxonomists for standard genome sequencing and annotation.</title>
        <authorList>
            <consortium name="The Broad Institute Genomics Platform"/>
            <consortium name="The Broad Institute Genome Sequencing Center for Infectious Disease"/>
            <person name="Wu L."/>
            <person name="Ma J."/>
        </authorList>
    </citation>
    <scope>NUCLEOTIDE SEQUENCE [LARGE SCALE GENOMIC DNA]</scope>
    <source>
        <strain evidence="10">CCUG 36956</strain>
    </source>
</reference>
<dbReference type="Pfam" id="PF03734">
    <property type="entry name" value="YkuD"/>
    <property type="match status" value="1"/>
</dbReference>
<evidence type="ECO:0000313" key="9">
    <source>
        <dbReference type="EMBL" id="MFC7298758.1"/>
    </source>
</evidence>
<dbReference type="InterPro" id="IPR038063">
    <property type="entry name" value="Transpep_catalytic_dom"/>
</dbReference>
<evidence type="ECO:0000256" key="1">
    <source>
        <dbReference type="ARBA" id="ARBA00004752"/>
    </source>
</evidence>
<feature type="active site" description="Nucleophile" evidence="7">
    <location>
        <position position="264"/>
    </location>
</feature>
<dbReference type="PANTHER" id="PTHR36699">
    <property type="entry name" value="LD-TRANSPEPTIDASE"/>
    <property type="match status" value="1"/>
</dbReference>
<keyword evidence="10" id="KW-1185">Reference proteome</keyword>
<evidence type="ECO:0000259" key="8">
    <source>
        <dbReference type="PROSITE" id="PS52029"/>
    </source>
</evidence>
<evidence type="ECO:0000313" key="10">
    <source>
        <dbReference type="Proteomes" id="UP001596379"/>
    </source>
</evidence>
<keyword evidence="5 7" id="KW-0573">Peptidoglycan synthesis</keyword>
<evidence type="ECO:0000256" key="4">
    <source>
        <dbReference type="ARBA" id="ARBA00022960"/>
    </source>
</evidence>
<organism evidence="9 10">
    <name type="scientific">Herminiimonas aquatilis</name>
    <dbReference type="NCBI Taxonomy" id="345342"/>
    <lineage>
        <taxon>Bacteria</taxon>
        <taxon>Pseudomonadati</taxon>
        <taxon>Pseudomonadota</taxon>
        <taxon>Betaproteobacteria</taxon>
        <taxon>Burkholderiales</taxon>
        <taxon>Oxalobacteraceae</taxon>
        <taxon>Herminiimonas</taxon>
    </lineage>
</organism>
<dbReference type="InterPro" id="IPR005490">
    <property type="entry name" value="LD_TPept_cat_dom"/>
</dbReference>
<comment type="caution">
    <text evidence="9">The sequence shown here is derived from an EMBL/GenBank/DDBJ whole genome shotgun (WGS) entry which is preliminary data.</text>
</comment>
<dbReference type="SUPFAM" id="SSF141523">
    <property type="entry name" value="L,D-transpeptidase catalytic domain-like"/>
    <property type="match status" value="1"/>
</dbReference>
<dbReference type="CDD" id="cd16913">
    <property type="entry name" value="YkuD_like"/>
    <property type="match status" value="1"/>
</dbReference>
<dbReference type="EMBL" id="JBHTCC010000002">
    <property type="protein sequence ID" value="MFC7298758.1"/>
    <property type="molecule type" value="Genomic_DNA"/>
</dbReference>
<dbReference type="InterPro" id="IPR056203">
    <property type="entry name" value="Cds6_C"/>
</dbReference>
<dbReference type="Gene3D" id="2.40.440.10">
    <property type="entry name" value="L,D-transpeptidase catalytic domain-like"/>
    <property type="match status" value="1"/>
</dbReference>
<protein>
    <submittedName>
        <fullName evidence="9">Murein L,D-transpeptidase family protein</fullName>
        <ecNumber evidence="9">2.-.-.-</ecNumber>
    </submittedName>
</protein>
<comment type="pathway">
    <text evidence="1 7">Cell wall biogenesis; peptidoglycan biosynthesis.</text>
</comment>
<dbReference type="GO" id="GO:0016740">
    <property type="term" value="F:transferase activity"/>
    <property type="evidence" value="ECO:0007669"/>
    <property type="project" value="UniProtKB-KW"/>
</dbReference>
<feature type="domain" description="L,D-TPase catalytic" evidence="8">
    <location>
        <begin position="154"/>
        <end position="289"/>
    </location>
</feature>